<organism evidence="23 24">
    <name type="scientific">Eptatretus burgeri</name>
    <name type="common">Inshore hagfish</name>
    <dbReference type="NCBI Taxonomy" id="7764"/>
    <lineage>
        <taxon>Eukaryota</taxon>
        <taxon>Metazoa</taxon>
        <taxon>Chordata</taxon>
        <taxon>Craniata</taxon>
        <taxon>Vertebrata</taxon>
        <taxon>Cyclostomata</taxon>
        <taxon>Myxini</taxon>
        <taxon>Myxiniformes</taxon>
        <taxon>Myxinidae</taxon>
        <taxon>Eptatretinae</taxon>
        <taxon>Eptatretus</taxon>
    </lineage>
</organism>
<dbReference type="GO" id="GO:0008083">
    <property type="term" value="F:growth factor activity"/>
    <property type="evidence" value="ECO:0007669"/>
    <property type="project" value="UniProtKB-KW"/>
</dbReference>
<dbReference type="InterPro" id="IPR001111">
    <property type="entry name" value="TGF-b_propeptide"/>
</dbReference>
<evidence type="ECO:0000256" key="16">
    <source>
        <dbReference type="ARBA" id="ARBA00045656"/>
    </source>
</evidence>
<keyword evidence="12" id="KW-0325">Glycoprotein</keyword>
<reference evidence="23" key="1">
    <citation type="submission" date="2025-08" db="UniProtKB">
        <authorList>
            <consortium name="Ensembl"/>
        </authorList>
    </citation>
    <scope>IDENTIFICATION</scope>
</reference>
<evidence type="ECO:0000256" key="15">
    <source>
        <dbReference type="ARBA" id="ARBA00045470"/>
    </source>
</evidence>
<protein>
    <recommendedName>
        <fullName evidence="5">Transforming growth factor beta-2 proprotein</fullName>
    </recommendedName>
    <alternativeName>
        <fullName evidence="4">Transforming growth factor beta-3 proprotein</fullName>
    </alternativeName>
</protein>
<evidence type="ECO:0000256" key="9">
    <source>
        <dbReference type="ARBA" id="ARBA00022729"/>
    </source>
</evidence>
<evidence type="ECO:0000256" key="8">
    <source>
        <dbReference type="ARBA" id="ARBA00022685"/>
    </source>
</evidence>
<dbReference type="GO" id="GO:0048731">
    <property type="term" value="P:system development"/>
    <property type="evidence" value="ECO:0007669"/>
    <property type="project" value="UniProtKB-ARBA"/>
</dbReference>
<dbReference type="Proteomes" id="UP000694388">
    <property type="component" value="Unplaced"/>
</dbReference>
<comment type="function">
    <text evidence="1">Transforming growth factor beta-3 proprotein: Precursor of the Latency-associated peptide (LAP) and Transforming growth factor beta-3 (TGF-beta-3) chains, which constitute the regulatory and active subunit of TGF-beta-3, respectively.</text>
</comment>
<dbReference type="InterPro" id="IPR003940">
    <property type="entry name" value="TGFb2"/>
</dbReference>
<comment type="subcellular location">
    <subcellularLocation>
        <location evidence="2">Secreted</location>
        <location evidence="2">Extracellular space</location>
        <location evidence="2">Extracellular matrix</location>
    </subcellularLocation>
</comment>
<evidence type="ECO:0000256" key="12">
    <source>
        <dbReference type="ARBA" id="ARBA00023180"/>
    </source>
</evidence>
<keyword evidence="24" id="KW-1185">Reference proteome</keyword>
<name>A0A8C4QN40_EPTBU</name>
<dbReference type="AlphaFoldDB" id="A0A8C4QN40"/>
<evidence type="ECO:0000256" key="17">
    <source>
        <dbReference type="ARBA" id="ARBA00045988"/>
    </source>
</evidence>
<feature type="disulfide bond" evidence="19">
    <location>
        <begin position="405"/>
        <end position="470"/>
    </location>
</feature>
<dbReference type="InterPro" id="IPR015615">
    <property type="entry name" value="TGF-beta-rel"/>
</dbReference>
<dbReference type="InterPro" id="IPR016319">
    <property type="entry name" value="TGF-beta"/>
</dbReference>
<dbReference type="PANTHER" id="PTHR11848">
    <property type="entry name" value="TGF-BETA FAMILY"/>
    <property type="match status" value="1"/>
</dbReference>
<proteinExistence type="inferred from homology"/>
<dbReference type="GO" id="GO:0009887">
    <property type="term" value="P:animal organ morphogenesis"/>
    <property type="evidence" value="ECO:0007669"/>
    <property type="project" value="UniProtKB-ARBA"/>
</dbReference>
<dbReference type="Gene3D" id="2.60.120.970">
    <property type="match status" value="2"/>
</dbReference>
<keyword evidence="13" id="KW-0497">Mitogen</keyword>
<dbReference type="SUPFAM" id="SSF57501">
    <property type="entry name" value="Cystine-knot cytokines"/>
    <property type="match status" value="1"/>
</dbReference>
<evidence type="ECO:0000256" key="7">
    <source>
        <dbReference type="ARBA" id="ARBA00022530"/>
    </source>
</evidence>
<evidence type="ECO:0000256" key="10">
    <source>
        <dbReference type="ARBA" id="ARBA00023030"/>
    </source>
</evidence>
<keyword evidence="6" id="KW-0964">Secreted</keyword>
<dbReference type="InterPro" id="IPR017948">
    <property type="entry name" value="TGFb_CS"/>
</dbReference>
<comment type="similarity">
    <text evidence="3 20">Belongs to the TGF-beta family.</text>
</comment>
<dbReference type="Pfam" id="PF00019">
    <property type="entry name" value="TGF_beta"/>
    <property type="match status" value="1"/>
</dbReference>
<evidence type="ECO:0000313" key="24">
    <source>
        <dbReference type="Proteomes" id="UP000694388"/>
    </source>
</evidence>
<dbReference type="InterPro" id="IPR029034">
    <property type="entry name" value="Cystine-knot_cytokine"/>
</dbReference>
<dbReference type="GO" id="GO:0005615">
    <property type="term" value="C:extracellular space"/>
    <property type="evidence" value="ECO:0007669"/>
    <property type="project" value="InterPro"/>
</dbReference>
<dbReference type="GO" id="GO:0007179">
    <property type="term" value="P:transforming growth factor beta receptor signaling pathway"/>
    <property type="evidence" value="ECO:0007669"/>
    <property type="project" value="TreeGrafter"/>
</dbReference>
<evidence type="ECO:0000256" key="3">
    <source>
        <dbReference type="ARBA" id="ARBA00006656"/>
    </source>
</evidence>
<keyword evidence="11 19" id="KW-1015">Disulfide bond</keyword>
<evidence type="ECO:0000256" key="20">
    <source>
        <dbReference type="RuleBase" id="RU000354"/>
    </source>
</evidence>
<dbReference type="SMART" id="SM00204">
    <property type="entry name" value="TGFB"/>
    <property type="match status" value="1"/>
</dbReference>
<dbReference type="Pfam" id="PF00688">
    <property type="entry name" value="TGFb_propeptide"/>
    <property type="match status" value="1"/>
</dbReference>
<feature type="disulfide bond" evidence="19">
    <location>
        <begin position="376"/>
        <end position="439"/>
    </location>
</feature>
<comment type="function">
    <text evidence="15">Multifunctional protein that regulates various processes such as angiogenesis and heart development. Activation into mature form follows different steps: following cleavage of the proprotein in the Golgi apparatus, Latency-associated peptide (LAP) and Transforming growth factor beta-2 (TGF-beta-2) chains remain non-covalently linked rendering TGF-beta-2 inactive during storage in extracellular matrix. At the same time, LAP chain interacts with 'milieu molecules', such as LTBP1 and LRRC32/GARP, that control activation of TGF-beta-2 and maintain it in a latent state during storage in extracellular milieus. Once activated following release of LAP, TGF-beta-2 acts by binding to TGF-beta receptors (TGFBR1 and TGFBR2), which transduce signal.</text>
</comment>
<dbReference type="GO" id="GO:0005160">
    <property type="term" value="F:transforming growth factor beta receptor binding"/>
    <property type="evidence" value="ECO:0007669"/>
    <property type="project" value="InterPro"/>
</dbReference>
<dbReference type="FunFam" id="2.10.90.10:FF:000004">
    <property type="entry name" value="Transforming growth factor beta"/>
    <property type="match status" value="1"/>
</dbReference>
<dbReference type="GO" id="GO:0042127">
    <property type="term" value="P:regulation of cell population proliferation"/>
    <property type="evidence" value="ECO:0007669"/>
    <property type="project" value="TreeGrafter"/>
</dbReference>
<dbReference type="GO" id="GO:0009888">
    <property type="term" value="P:tissue development"/>
    <property type="evidence" value="ECO:0007669"/>
    <property type="project" value="UniProtKB-ARBA"/>
</dbReference>
<feature type="signal peptide" evidence="21">
    <location>
        <begin position="1"/>
        <end position="23"/>
    </location>
</feature>
<feature type="disulfide bond" description="Interchain" evidence="19">
    <location>
        <position position="438"/>
    </location>
</feature>
<dbReference type="FunFam" id="2.60.120.970:FF:000006">
    <property type="entry name" value="Transforming growth factor beta"/>
    <property type="match status" value="1"/>
</dbReference>
<comment type="function">
    <text evidence="18">Transforming growth factor beta-3: Multifunctional protein that regulates embryogenesis and cell differentiation and is required in various processes such as secondary palate development. Activation into mature form follows different steps: following cleavage of the proprotein in the Golgi apparatus, Latency-associated peptide (LAP) and Transforming growth factor beta-3 (TGF-beta-3) chains remain non-covalently linked rendering TGF-beta-3 inactive during storage in extracellular matrix. At the same time, LAP chain interacts with 'milieu molecules', such as LTBP1 and LRRC32/GARP that control activation of TGF-beta-3 and maintain it in a latent state during storage in extracellular milieus. TGF-beta-3 is released from LAP by integrins: integrin-binding results in distortion of the LAP chain and subsequent release of the active TGF-beta-3. Once activated following release of LAP, TGF-beta-3 acts by binding to TGF-beta receptors (TGFBR1 and TGFBR2), which transduce signal.</text>
</comment>
<dbReference type="PRINTS" id="PR01423">
    <property type="entry name" value="TGFBETA"/>
</dbReference>
<feature type="chain" id="PRO_5034606190" description="Transforming growth factor beta-2 proprotein" evidence="21">
    <location>
        <begin position="24"/>
        <end position="473"/>
    </location>
</feature>
<keyword evidence="10 20" id="KW-0339">Growth factor</keyword>
<dbReference type="Ensembl" id="ENSEBUT00000017952.1">
    <property type="protein sequence ID" value="ENSEBUP00000017376.1"/>
    <property type="gene ID" value="ENSEBUG00000010851.1"/>
</dbReference>
<comment type="function">
    <text evidence="14">Precursor of the Latency-associated peptide (LAP) and Transforming growth factor beta-2 (TGF-beta-2) chains, which constitute the regulatory and active subunit of TGF-beta-2, respectively.</text>
</comment>
<keyword evidence="9 21" id="KW-0732">Signal</keyword>
<evidence type="ECO:0000256" key="19">
    <source>
        <dbReference type="PIRSR" id="PIRSR001787-1"/>
    </source>
</evidence>
<evidence type="ECO:0000256" key="13">
    <source>
        <dbReference type="ARBA" id="ARBA00023246"/>
    </source>
</evidence>
<keyword evidence="7" id="KW-0272">Extracellular matrix</keyword>
<sequence length="473" mass="53551">MRVRLPAVCLVLLLLCCSAPYLCVSSCAPVDMDLVKRMRIQAIRGQILSKLRLSSPPEAHVAADEVPPQVLALFNSTRELLRQQREEAAGASCARDSTEEEYYGKEVYKVDMNPLYPPADSCKCPSAFHHDTSHCSQTTFSKGLSAVKEKLLTSPHNSYFRVFKFDVSTYVTNSSSLIKAEFRVLRIPNTKSKLTEQRIELYQIMKSKDPWAPTQRYIGSKVVLPRAETEWLSFDVTSTVKEWLMRKGNLSGSNLSCLFLLRILRVLLEFRYMCLLFQLSVPDKNYGLKISVHCPCCTFITNNNNIIPNKSEELAARFAGVDDKAEKNWKPAPGRAPHLLLMLLPPGRVDDGLEQGRRRKRALDAAYCFRNMEGNCCLRYLYIDFRKDLEWNWIHEPKGYQANVCTGPCPYLWSSDTQHSGVLSLYSIINPEASVSPCCAAQELEPLTILYYVGKTPKVEQLSNMVVKSCKCS</sequence>
<comment type="function">
    <text evidence="16">Required to maintain the Transforming growth factor beta-2 (TGF-beta-2) chain in a latent state during storage in extracellular matrix. Associates non-covalently with TGF-beta-2 and regulates its activation via interaction with 'milieu molecules', such as LTBP1 and LRRC32/GARP, that control activation of TGF-beta-2.</text>
</comment>
<evidence type="ECO:0000256" key="2">
    <source>
        <dbReference type="ARBA" id="ARBA00004498"/>
    </source>
</evidence>
<dbReference type="PRINTS" id="PR01425">
    <property type="entry name" value="TGFBETA2"/>
</dbReference>
<dbReference type="GeneTree" id="ENSGT00940000157390"/>
<evidence type="ECO:0000256" key="4">
    <source>
        <dbReference type="ARBA" id="ARBA00013681"/>
    </source>
</evidence>
<accession>A0A8C4QN40</accession>
<feature type="domain" description="TGF-beta family profile" evidence="22">
    <location>
        <begin position="358"/>
        <end position="473"/>
    </location>
</feature>
<evidence type="ECO:0000256" key="21">
    <source>
        <dbReference type="SAM" id="SignalP"/>
    </source>
</evidence>
<keyword evidence="8" id="KW-0165">Cleavage on pair of basic residues</keyword>
<evidence type="ECO:0000256" key="6">
    <source>
        <dbReference type="ARBA" id="ARBA00022525"/>
    </source>
</evidence>
<dbReference type="PROSITE" id="PS00250">
    <property type="entry name" value="TGF_BETA_1"/>
    <property type="match status" value="1"/>
</dbReference>
<evidence type="ECO:0000256" key="14">
    <source>
        <dbReference type="ARBA" id="ARBA00034081"/>
    </source>
</evidence>
<feature type="disulfide bond" evidence="19">
    <location>
        <begin position="409"/>
        <end position="472"/>
    </location>
</feature>
<dbReference type="Gene3D" id="2.10.90.10">
    <property type="entry name" value="Cystine-knot cytokines"/>
    <property type="match status" value="1"/>
</dbReference>
<comment type="function">
    <text evidence="17">Required to maintain the Transforming growth factor beta-3 (TGF-beta-3) chain in a latent state during storage in extracellular matrix. Associates non-covalently with TGF-beta-3 and regulates its activation via interaction with 'milieu molecules', such as LTBP1 and LRRC32/GARP, that control activation of TGF-beta-3. Interaction with integrins results in distortion of the Latency-associated peptide chain and subsequent release of the active TGF-beta-3.</text>
</comment>
<dbReference type="PIRSF" id="PIRSF001787">
    <property type="entry name" value="TGF-beta"/>
    <property type="match status" value="1"/>
</dbReference>
<feature type="disulfide bond" evidence="19">
    <location>
        <begin position="368"/>
        <end position="377"/>
    </location>
</feature>
<evidence type="ECO:0000259" key="22">
    <source>
        <dbReference type="PROSITE" id="PS51362"/>
    </source>
</evidence>
<dbReference type="GO" id="GO:0051781">
    <property type="term" value="P:positive regulation of cell division"/>
    <property type="evidence" value="ECO:0007669"/>
    <property type="project" value="UniProtKB-KW"/>
</dbReference>
<reference evidence="23" key="2">
    <citation type="submission" date="2025-09" db="UniProtKB">
        <authorList>
            <consortium name="Ensembl"/>
        </authorList>
    </citation>
    <scope>IDENTIFICATION</scope>
</reference>
<evidence type="ECO:0000256" key="5">
    <source>
        <dbReference type="ARBA" id="ARBA00018531"/>
    </source>
</evidence>
<evidence type="ECO:0000256" key="18">
    <source>
        <dbReference type="ARBA" id="ARBA00046153"/>
    </source>
</evidence>
<evidence type="ECO:0000256" key="11">
    <source>
        <dbReference type="ARBA" id="ARBA00023157"/>
    </source>
</evidence>
<dbReference type="PANTHER" id="PTHR11848:SF141">
    <property type="entry name" value="TRANSFORMING GROWTH FACTOR BETA-2 PROPROTEIN"/>
    <property type="match status" value="1"/>
</dbReference>
<evidence type="ECO:0000256" key="1">
    <source>
        <dbReference type="ARBA" id="ARBA00003972"/>
    </source>
</evidence>
<dbReference type="GO" id="GO:0005125">
    <property type="term" value="F:cytokine activity"/>
    <property type="evidence" value="ECO:0007669"/>
    <property type="project" value="TreeGrafter"/>
</dbReference>
<evidence type="ECO:0000313" key="23">
    <source>
        <dbReference type="Ensembl" id="ENSEBUP00000017376.1"/>
    </source>
</evidence>
<dbReference type="InterPro" id="IPR001839">
    <property type="entry name" value="TGF-b_C"/>
</dbReference>
<dbReference type="PROSITE" id="PS51362">
    <property type="entry name" value="TGF_BETA_2"/>
    <property type="match status" value="1"/>
</dbReference>